<feature type="domain" description="EamA" evidence="2">
    <location>
        <begin position="163"/>
        <end position="294"/>
    </location>
</feature>
<dbReference type="Proteomes" id="UP000706151">
    <property type="component" value="Unassembled WGS sequence"/>
</dbReference>
<keyword evidence="1" id="KW-1133">Transmembrane helix</keyword>
<dbReference type="InterPro" id="IPR037185">
    <property type="entry name" value="EmrE-like"/>
</dbReference>
<feature type="transmembrane region" description="Helical" evidence="1">
    <location>
        <begin position="80"/>
        <end position="97"/>
    </location>
</feature>
<feature type="transmembrane region" description="Helical" evidence="1">
    <location>
        <begin position="44"/>
        <end position="68"/>
    </location>
</feature>
<comment type="caution">
    <text evidence="3">The sequence shown here is derived from an EMBL/GenBank/DDBJ whole genome shotgun (WGS) entry which is preliminary data.</text>
</comment>
<evidence type="ECO:0000313" key="4">
    <source>
        <dbReference type="Proteomes" id="UP000706151"/>
    </source>
</evidence>
<feature type="transmembrane region" description="Helical" evidence="1">
    <location>
        <begin position="192"/>
        <end position="216"/>
    </location>
</feature>
<feature type="transmembrane region" description="Helical" evidence="1">
    <location>
        <begin position="222"/>
        <end position="240"/>
    </location>
</feature>
<dbReference type="EMBL" id="JADJOT010000011">
    <property type="protein sequence ID" value="MBK7955871.1"/>
    <property type="molecule type" value="Genomic_DNA"/>
</dbReference>
<feature type="transmembrane region" description="Helical" evidence="1">
    <location>
        <begin position="252"/>
        <end position="271"/>
    </location>
</feature>
<reference evidence="3 4" key="1">
    <citation type="submission" date="2020-10" db="EMBL/GenBank/DDBJ databases">
        <title>Connecting structure to function with the recovery of over 1000 high-quality activated sludge metagenome-assembled genomes encoding full-length rRNA genes using long-read sequencing.</title>
        <authorList>
            <person name="Singleton C.M."/>
            <person name="Petriglieri F."/>
            <person name="Kristensen J.M."/>
            <person name="Kirkegaard R.H."/>
            <person name="Michaelsen T.Y."/>
            <person name="Andersen M.H."/>
            <person name="Karst S.M."/>
            <person name="Dueholm M.S."/>
            <person name="Nielsen P.H."/>
            <person name="Albertsen M."/>
        </authorList>
    </citation>
    <scope>NUCLEOTIDE SEQUENCE [LARGE SCALE GENOMIC DNA]</scope>
    <source>
        <strain evidence="3">Fred_18-Q3-R57-64_BAT3C.720</strain>
    </source>
</reference>
<gene>
    <name evidence="3" type="ORF">IPK02_19100</name>
</gene>
<feature type="transmembrane region" description="Helical" evidence="1">
    <location>
        <begin position="161"/>
        <end position="180"/>
    </location>
</feature>
<protein>
    <submittedName>
        <fullName evidence="3">DMT family transporter</fullName>
    </submittedName>
</protein>
<dbReference type="SUPFAM" id="SSF103481">
    <property type="entry name" value="Multidrug resistance efflux transporter EmrE"/>
    <property type="match status" value="2"/>
</dbReference>
<keyword evidence="1" id="KW-0812">Transmembrane</keyword>
<dbReference type="Pfam" id="PF00892">
    <property type="entry name" value="EamA"/>
    <property type="match status" value="2"/>
</dbReference>
<dbReference type="InterPro" id="IPR000620">
    <property type="entry name" value="EamA_dom"/>
</dbReference>
<dbReference type="PANTHER" id="PTHR22911">
    <property type="entry name" value="ACYL-MALONYL CONDENSING ENZYME-RELATED"/>
    <property type="match status" value="1"/>
</dbReference>
<dbReference type="PANTHER" id="PTHR22911:SF137">
    <property type="entry name" value="SOLUTE CARRIER FAMILY 35 MEMBER G2-RELATED"/>
    <property type="match status" value="1"/>
</dbReference>
<feature type="transmembrane region" description="Helical" evidence="1">
    <location>
        <begin position="20"/>
        <end position="38"/>
    </location>
</feature>
<evidence type="ECO:0000313" key="3">
    <source>
        <dbReference type="EMBL" id="MBK7955871.1"/>
    </source>
</evidence>
<dbReference type="GO" id="GO:0016020">
    <property type="term" value="C:membrane"/>
    <property type="evidence" value="ECO:0007669"/>
    <property type="project" value="InterPro"/>
</dbReference>
<feature type="transmembrane region" description="Helical" evidence="1">
    <location>
        <begin position="132"/>
        <end position="149"/>
    </location>
</feature>
<keyword evidence="1" id="KW-0472">Membrane</keyword>
<organism evidence="3 4">
    <name type="scientific">Candidatus Accumulibacter affinis</name>
    <dbReference type="NCBI Taxonomy" id="2954384"/>
    <lineage>
        <taxon>Bacteria</taxon>
        <taxon>Pseudomonadati</taxon>
        <taxon>Pseudomonadota</taxon>
        <taxon>Betaproteobacteria</taxon>
        <taxon>Candidatus Accumulibacter</taxon>
    </lineage>
</organism>
<dbReference type="AlphaFoldDB" id="A0A935W4Y0"/>
<evidence type="ECO:0000259" key="2">
    <source>
        <dbReference type="Pfam" id="PF00892"/>
    </source>
</evidence>
<sequence>MNDYPRQAASGAAAREKRLAVGGLLAGALIWGLIWHPYRILRDAGVDGIVASTLTYGLAFVLGVALAWRSSTRFVPSWPLFWLALSAAGGNLGYVLATLHGEVMRVLLLFYLAPLWTVVLSRLLLDERLTRSGALAIALSLAGAATMLWQPQLGLPAPQDGADWLGLGAGFAFALFNVVSRRSREVSVENRVLAAFAGVVVLGVLLLLAGVGSPALPASAPLWGLVVLLAGVLFAANLVVQFGLARLPANRAIVIMLSEIGFAALGAWLLAGEAMALREWIGGALIVAASVLTATTEE</sequence>
<proteinExistence type="predicted"/>
<feature type="transmembrane region" description="Helical" evidence="1">
    <location>
        <begin position="103"/>
        <end position="125"/>
    </location>
</feature>
<feature type="domain" description="EamA" evidence="2">
    <location>
        <begin position="23"/>
        <end position="148"/>
    </location>
</feature>
<accession>A0A935W4Y0</accession>
<name>A0A935W4Y0_9PROT</name>
<evidence type="ECO:0000256" key="1">
    <source>
        <dbReference type="SAM" id="Phobius"/>
    </source>
</evidence>